<keyword evidence="14" id="KW-0456">Lyase</keyword>
<sequence length="340" mass="37920">MIEAHSHSKALRPILESSNILITGGAGFLGSHLAELLVARGNHVYCLDNFHTGRVANLSKLQFTNRLSVVQHDVRDELPDSLPAFSEIYNLACPASPVHYQADPVATAMTNCQGAWNVLRRAERDGARVFHASTSEIYGDPEIHPQPEHYWGNVNSVGPRSCYDEGKRFAETLFTDFGKTRGVAVRIVRIFNTYGPRMQPDDGRVVSNFIIQALLGQPLTMYGDGQQTRSFCYVDDLIRGFDLLMRSELADSPVNIGNPGEFTMEELASLVLEITGSRSPVVRLPLPVDDPKRRKPDISKAKDLLGWKPEISLREGLIRTIEYFDRELRKQPAMTISAAE</sequence>
<comment type="similarity">
    <text evidence="4">Belongs to the NAD(P)-dependent epimerase/dehydratase family. UDP-glucuronic acid decarboxylase subfamily.</text>
</comment>
<evidence type="ECO:0000256" key="9">
    <source>
        <dbReference type="ARBA" id="ARBA00022989"/>
    </source>
</evidence>
<gene>
    <name evidence="16" type="ORF">FZ934_14290</name>
</gene>
<evidence type="ECO:0000256" key="2">
    <source>
        <dbReference type="ARBA" id="ARBA00004447"/>
    </source>
</evidence>
<feature type="domain" description="NAD(P)-binding" evidence="15">
    <location>
        <begin position="21"/>
        <end position="317"/>
    </location>
</feature>
<dbReference type="RefSeq" id="WP_153271598.1">
    <property type="nucleotide sequence ID" value="NZ_CP043498.1"/>
</dbReference>
<protein>
    <recommendedName>
        <fullName evidence="5">UDP-glucuronate decarboxylase</fullName>
        <ecNumber evidence="5">4.1.1.35</ecNumber>
    </recommendedName>
</protein>
<proteinExistence type="inferred from homology"/>
<dbReference type="KEGG" id="rgr:FZ934_14290"/>
<evidence type="ECO:0000256" key="14">
    <source>
        <dbReference type="ARBA" id="ARBA00023239"/>
    </source>
</evidence>
<keyword evidence="7" id="KW-0210">Decarboxylase</keyword>
<dbReference type="PANTHER" id="PTHR43078:SF6">
    <property type="entry name" value="UDP-GLUCURONIC ACID DECARBOXYLASE 1"/>
    <property type="match status" value="1"/>
</dbReference>
<dbReference type="OrthoDB" id="9801785at2"/>
<comment type="cofactor">
    <cofactor evidence="1">
        <name>NAD(+)</name>
        <dbReference type="ChEBI" id="CHEBI:57540"/>
    </cofactor>
</comment>
<evidence type="ECO:0000256" key="1">
    <source>
        <dbReference type="ARBA" id="ARBA00001911"/>
    </source>
</evidence>
<dbReference type="Proteomes" id="UP000326881">
    <property type="component" value="Chromosome"/>
</dbReference>
<dbReference type="SUPFAM" id="SSF51735">
    <property type="entry name" value="NAD(P)-binding Rossmann-fold domains"/>
    <property type="match status" value="1"/>
</dbReference>
<dbReference type="InterPro" id="IPR016040">
    <property type="entry name" value="NAD(P)-bd_dom"/>
</dbReference>
<dbReference type="GO" id="GO:0042732">
    <property type="term" value="P:D-xylose metabolic process"/>
    <property type="evidence" value="ECO:0007669"/>
    <property type="project" value="InterPro"/>
</dbReference>
<name>A0A5Q0C7T0_9HYPH</name>
<dbReference type="Gene3D" id="3.40.50.720">
    <property type="entry name" value="NAD(P)-binding Rossmann-like Domain"/>
    <property type="match status" value="1"/>
</dbReference>
<evidence type="ECO:0000256" key="6">
    <source>
        <dbReference type="ARBA" id="ARBA00022692"/>
    </source>
</evidence>
<evidence type="ECO:0000256" key="7">
    <source>
        <dbReference type="ARBA" id="ARBA00022793"/>
    </source>
</evidence>
<keyword evidence="8" id="KW-0735">Signal-anchor</keyword>
<dbReference type="EMBL" id="CP043498">
    <property type="protein sequence ID" value="QFY61473.1"/>
    <property type="molecule type" value="Genomic_DNA"/>
</dbReference>
<evidence type="ECO:0000256" key="3">
    <source>
        <dbReference type="ARBA" id="ARBA00005100"/>
    </source>
</evidence>
<reference evidence="16 17" key="1">
    <citation type="submission" date="2019-08" db="EMBL/GenBank/DDBJ databases">
        <title>Prosopis cineraria nodule microbiome.</title>
        <authorList>
            <person name="Ali R."/>
            <person name="Chaluvadi S.R."/>
            <person name="Wang X."/>
        </authorList>
    </citation>
    <scope>NUCLEOTIDE SEQUENCE [LARGE SCALE GENOMIC DNA]</scope>
    <source>
        <strain evidence="16 17">BG7</strain>
    </source>
</reference>
<organism evidence="16 17">
    <name type="scientific">Rhizobium grahamii</name>
    <dbReference type="NCBI Taxonomy" id="1120045"/>
    <lineage>
        <taxon>Bacteria</taxon>
        <taxon>Pseudomonadati</taxon>
        <taxon>Pseudomonadota</taxon>
        <taxon>Alphaproteobacteria</taxon>
        <taxon>Hyphomicrobiales</taxon>
        <taxon>Rhizobiaceae</taxon>
        <taxon>Rhizobium/Agrobacterium group</taxon>
        <taxon>Rhizobium</taxon>
    </lineage>
</organism>
<evidence type="ECO:0000256" key="5">
    <source>
        <dbReference type="ARBA" id="ARBA00012290"/>
    </source>
</evidence>
<keyword evidence="9" id="KW-1133">Transmembrane helix</keyword>
<evidence type="ECO:0000256" key="8">
    <source>
        <dbReference type="ARBA" id="ARBA00022968"/>
    </source>
</evidence>
<evidence type="ECO:0000313" key="16">
    <source>
        <dbReference type="EMBL" id="QFY61473.1"/>
    </source>
</evidence>
<dbReference type="InterPro" id="IPR036291">
    <property type="entry name" value="NAD(P)-bd_dom_sf"/>
</dbReference>
<evidence type="ECO:0000256" key="10">
    <source>
        <dbReference type="ARBA" id="ARBA00023027"/>
    </source>
</evidence>
<comment type="subcellular location">
    <subcellularLocation>
        <location evidence="2">Golgi apparatus</location>
        <location evidence="2">Golgi stack membrane</location>
        <topology evidence="2">Single-pass type II membrane protein</topology>
    </subcellularLocation>
</comment>
<comment type="pathway">
    <text evidence="3">Nucleotide-sugar biosynthesis; UDP-alpha-D-xylose biosynthesis; UDP-alpha-D-xylose from UDP-alpha-D-glucuronate: step 1/1.</text>
</comment>
<dbReference type="InterPro" id="IPR044516">
    <property type="entry name" value="UXS-like"/>
</dbReference>
<keyword evidence="13" id="KW-0325">Glycoprotein</keyword>
<keyword evidence="12" id="KW-0472">Membrane</keyword>
<dbReference type="GO" id="GO:0048040">
    <property type="term" value="F:UDP-glucuronate decarboxylase activity"/>
    <property type="evidence" value="ECO:0007669"/>
    <property type="project" value="UniProtKB-EC"/>
</dbReference>
<evidence type="ECO:0000256" key="13">
    <source>
        <dbReference type="ARBA" id="ARBA00023180"/>
    </source>
</evidence>
<evidence type="ECO:0000313" key="17">
    <source>
        <dbReference type="Proteomes" id="UP000326881"/>
    </source>
</evidence>
<dbReference type="AlphaFoldDB" id="A0A5Q0C7T0"/>
<evidence type="ECO:0000256" key="12">
    <source>
        <dbReference type="ARBA" id="ARBA00023136"/>
    </source>
</evidence>
<keyword evidence="6" id="KW-0812">Transmembrane</keyword>
<dbReference type="UniPathway" id="UPA00796">
    <property type="reaction ID" value="UER00771"/>
</dbReference>
<evidence type="ECO:0000256" key="11">
    <source>
        <dbReference type="ARBA" id="ARBA00023034"/>
    </source>
</evidence>
<dbReference type="EC" id="4.1.1.35" evidence="5"/>
<dbReference type="PANTHER" id="PTHR43078">
    <property type="entry name" value="UDP-GLUCURONIC ACID DECARBOXYLASE-RELATED"/>
    <property type="match status" value="1"/>
</dbReference>
<dbReference type="FunFam" id="3.40.50.720:FF:000065">
    <property type="entry name" value="UDP-glucuronic acid decarboxylase 1"/>
    <property type="match status" value="1"/>
</dbReference>
<dbReference type="GO" id="GO:0005737">
    <property type="term" value="C:cytoplasm"/>
    <property type="evidence" value="ECO:0007669"/>
    <property type="project" value="TreeGrafter"/>
</dbReference>
<dbReference type="GO" id="GO:0033320">
    <property type="term" value="P:UDP-D-xylose biosynthetic process"/>
    <property type="evidence" value="ECO:0007669"/>
    <property type="project" value="UniProtKB-UniPathway"/>
</dbReference>
<keyword evidence="10" id="KW-0520">NAD</keyword>
<evidence type="ECO:0000256" key="4">
    <source>
        <dbReference type="ARBA" id="ARBA00007505"/>
    </source>
</evidence>
<evidence type="ECO:0000259" key="15">
    <source>
        <dbReference type="Pfam" id="PF16363"/>
    </source>
</evidence>
<accession>A0A5Q0C7T0</accession>
<keyword evidence="11" id="KW-0333">Golgi apparatus</keyword>
<dbReference type="GO" id="GO:0070403">
    <property type="term" value="F:NAD+ binding"/>
    <property type="evidence" value="ECO:0007669"/>
    <property type="project" value="InterPro"/>
</dbReference>
<dbReference type="CDD" id="cd05230">
    <property type="entry name" value="UGD_SDR_e"/>
    <property type="match status" value="1"/>
</dbReference>
<dbReference type="Pfam" id="PF16363">
    <property type="entry name" value="GDP_Man_Dehyd"/>
    <property type="match status" value="1"/>
</dbReference>
<keyword evidence="17" id="KW-1185">Reference proteome</keyword>